<dbReference type="EMBL" id="LSSM01007402">
    <property type="protein sequence ID" value="OMJ08406.1"/>
    <property type="molecule type" value="Genomic_DNA"/>
</dbReference>
<organism evidence="2 3">
    <name type="scientific">Smittium culicis</name>
    <dbReference type="NCBI Taxonomy" id="133412"/>
    <lineage>
        <taxon>Eukaryota</taxon>
        <taxon>Fungi</taxon>
        <taxon>Fungi incertae sedis</taxon>
        <taxon>Zoopagomycota</taxon>
        <taxon>Kickxellomycotina</taxon>
        <taxon>Harpellomycetes</taxon>
        <taxon>Harpellales</taxon>
        <taxon>Legeriomycetaceae</taxon>
        <taxon>Smittium</taxon>
    </lineage>
</organism>
<sequence>MCSNHTLDILHALGAWIQGQPRETVYLPIPAYHTPGYGYQYKGNDPQGSVNQDQGSSTGGKQATERWEDDVEVSRELYWESPANVDCTAAGSPYASPTYKTKESTTVDTEIMDIDSNPDETCHSEPIVLEEQTDVMERALILSRDARIGNFHGFQRHSLGNSGGIPDVLRIMESKRGEDEHKRQGAAHSIVRPQTQECDRSISFGLFRKHNHSCV</sequence>
<dbReference type="OrthoDB" id="10352950at2759"/>
<reference evidence="3" key="1">
    <citation type="submission" date="2017-01" db="EMBL/GenBank/DDBJ databases">
        <authorList>
            <person name="Wang Y."/>
            <person name="White M."/>
            <person name="Kvist S."/>
            <person name="Moncalvo J.-M."/>
        </authorList>
    </citation>
    <scope>NUCLEOTIDE SEQUENCE [LARGE SCALE GENOMIC DNA]</scope>
    <source>
        <strain evidence="3">ID-206-W2</strain>
    </source>
</reference>
<comment type="caution">
    <text evidence="2">The sequence shown here is derived from an EMBL/GenBank/DDBJ whole genome shotgun (WGS) entry which is preliminary data.</text>
</comment>
<accession>A0A1R1X185</accession>
<keyword evidence="3" id="KW-1185">Reference proteome</keyword>
<feature type="non-terminal residue" evidence="2">
    <location>
        <position position="215"/>
    </location>
</feature>
<proteinExistence type="predicted"/>
<protein>
    <submittedName>
        <fullName evidence="2">Uncharacterized protein</fullName>
    </submittedName>
</protein>
<dbReference type="AlphaFoldDB" id="A0A1R1X185"/>
<gene>
    <name evidence="2" type="ORF">AYI69_g11074</name>
</gene>
<name>A0A1R1X185_9FUNG</name>
<evidence type="ECO:0000313" key="2">
    <source>
        <dbReference type="EMBL" id="OMJ08406.1"/>
    </source>
</evidence>
<dbReference type="Proteomes" id="UP000187429">
    <property type="component" value="Unassembled WGS sequence"/>
</dbReference>
<evidence type="ECO:0000313" key="3">
    <source>
        <dbReference type="Proteomes" id="UP000187429"/>
    </source>
</evidence>
<evidence type="ECO:0000256" key="1">
    <source>
        <dbReference type="SAM" id="MobiDB-lite"/>
    </source>
</evidence>
<feature type="region of interest" description="Disordered" evidence="1">
    <location>
        <begin position="38"/>
        <end position="67"/>
    </location>
</feature>
<feature type="compositionally biased region" description="Polar residues" evidence="1">
    <location>
        <begin position="46"/>
        <end position="61"/>
    </location>
</feature>
<feature type="region of interest" description="Disordered" evidence="1">
    <location>
        <begin position="175"/>
        <end position="194"/>
    </location>
</feature>